<dbReference type="Proteomes" id="UP001242903">
    <property type="component" value="Unassembled WGS sequence"/>
</dbReference>
<keyword evidence="2" id="KW-1185">Reference proteome</keyword>
<accession>A0ABT7S093</accession>
<evidence type="ECO:0000313" key="2">
    <source>
        <dbReference type="Proteomes" id="UP001242903"/>
    </source>
</evidence>
<proteinExistence type="predicted"/>
<protein>
    <submittedName>
        <fullName evidence="1">Uncharacterized protein</fullName>
    </submittedName>
</protein>
<reference evidence="1 2" key="1">
    <citation type="submission" date="2023-06" db="EMBL/GenBank/DDBJ databases">
        <title>Draft Genome Sequences of lactic acid bacteria strains isolated from fermented milk products.</title>
        <authorList>
            <person name="Elcheninov A.G."/>
            <person name="Klyukina A."/>
            <person name="Zayulina K.S."/>
            <person name="Gavirova L.A."/>
            <person name="Shcherbakova P.A."/>
            <person name="Shestakov A.I."/>
            <person name="Kublanov I.V."/>
            <person name="Kochetkova T.V."/>
        </authorList>
    </citation>
    <scope>NUCLEOTIDE SEQUENCE [LARGE SCALE GENOMIC DNA]</scope>
    <source>
        <strain evidence="1 2">TOM.81</strain>
    </source>
</reference>
<dbReference type="EMBL" id="JAUCAQ010000017">
    <property type="protein sequence ID" value="MDM7646965.1"/>
    <property type="molecule type" value="Genomic_DNA"/>
</dbReference>
<name>A0ABT7S093_9LACO</name>
<dbReference type="RefSeq" id="WP_224148772.1">
    <property type="nucleotide sequence ID" value="NZ_JAUCAQ010000017.1"/>
</dbReference>
<organism evidence="1 2">
    <name type="scientific">Leuconostoc falkenbergense</name>
    <dbReference type="NCBI Taxonomy" id="2766470"/>
    <lineage>
        <taxon>Bacteria</taxon>
        <taxon>Bacillati</taxon>
        <taxon>Bacillota</taxon>
        <taxon>Bacilli</taxon>
        <taxon>Lactobacillales</taxon>
        <taxon>Lactobacillaceae</taxon>
        <taxon>Leuconostoc</taxon>
    </lineage>
</organism>
<comment type="caution">
    <text evidence="1">The sequence shown here is derived from an EMBL/GenBank/DDBJ whole genome shotgun (WGS) entry which is preliminary data.</text>
</comment>
<gene>
    <name evidence="1" type="ORF">QUE93_08055</name>
</gene>
<sequence length="72" mass="8064">MTMNDEVIENIAIHYFSWSDEFPMGGSEIHVSESTSNDSGEIDLSDDEALRLSAFIMEELAEGKHVTLRTTI</sequence>
<evidence type="ECO:0000313" key="1">
    <source>
        <dbReference type="EMBL" id="MDM7646965.1"/>
    </source>
</evidence>